<gene>
    <name evidence="1" type="ORF">BDN71DRAFT_1432110</name>
</gene>
<protein>
    <submittedName>
        <fullName evidence="1">Uncharacterized protein</fullName>
    </submittedName>
</protein>
<dbReference type="EMBL" id="MU154578">
    <property type="protein sequence ID" value="KAF9494036.1"/>
    <property type="molecule type" value="Genomic_DNA"/>
</dbReference>
<organism evidence="1 2">
    <name type="scientific">Pleurotus eryngii</name>
    <name type="common">Boletus of the steppes</name>
    <dbReference type="NCBI Taxonomy" id="5323"/>
    <lineage>
        <taxon>Eukaryota</taxon>
        <taxon>Fungi</taxon>
        <taxon>Dikarya</taxon>
        <taxon>Basidiomycota</taxon>
        <taxon>Agaricomycotina</taxon>
        <taxon>Agaricomycetes</taxon>
        <taxon>Agaricomycetidae</taxon>
        <taxon>Agaricales</taxon>
        <taxon>Pleurotineae</taxon>
        <taxon>Pleurotaceae</taxon>
        <taxon>Pleurotus</taxon>
    </lineage>
</organism>
<evidence type="ECO:0000313" key="2">
    <source>
        <dbReference type="Proteomes" id="UP000807025"/>
    </source>
</evidence>
<sequence>MKYGPSPCLPCSLLTAYSIAVEAHRARLLRLTTYVALAKVLSSLSWKAVKTEFVLVDDVTADPVTDPLELIVVGQISHGVSHLDVLGNFSAQFDNMARAKFTFELELPANPAFTADYYKAISTLCRLQRDAAKSTDIRHLLVDGSTNLNIKIMPEFVLKLDGLDAKLLPEGLITDDPDTIPDDPDYYPTASNWPVPFGASCPFKDMLDTHMFQPLHVFTVSGKRISPDDFAQKLPGALVEVHFSLHH</sequence>
<proteinExistence type="predicted"/>
<dbReference type="OrthoDB" id="2804425at2759"/>
<feature type="non-terminal residue" evidence="1">
    <location>
        <position position="247"/>
    </location>
</feature>
<accession>A0A9P5ZUP9</accession>
<dbReference type="Proteomes" id="UP000807025">
    <property type="component" value="Unassembled WGS sequence"/>
</dbReference>
<comment type="caution">
    <text evidence="1">The sequence shown here is derived from an EMBL/GenBank/DDBJ whole genome shotgun (WGS) entry which is preliminary data.</text>
</comment>
<dbReference type="AlphaFoldDB" id="A0A9P5ZUP9"/>
<reference evidence="1" key="1">
    <citation type="submission" date="2020-11" db="EMBL/GenBank/DDBJ databases">
        <authorList>
            <consortium name="DOE Joint Genome Institute"/>
            <person name="Ahrendt S."/>
            <person name="Riley R."/>
            <person name="Andreopoulos W."/>
            <person name="Labutti K."/>
            <person name="Pangilinan J."/>
            <person name="Ruiz-Duenas F.J."/>
            <person name="Barrasa J.M."/>
            <person name="Sanchez-Garcia M."/>
            <person name="Camarero S."/>
            <person name="Miyauchi S."/>
            <person name="Serrano A."/>
            <person name="Linde D."/>
            <person name="Babiker R."/>
            <person name="Drula E."/>
            <person name="Ayuso-Fernandez I."/>
            <person name="Pacheco R."/>
            <person name="Padilla G."/>
            <person name="Ferreira P."/>
            <person name="Barriuso J."/>
            <person name="Kellner H."/>
            <person name="Castanera R."/>
            <person name="Alfaro M."/>
            <person name="Ramirez L."/>
            <person name="Pisabarro A.G."/>
            <person name="Kuo A."/>
            <person name="Tritt A."/>
            <person name="Lipzen A."/>
            <person name="He G."/>
            <person name="Yan M."/>
            <person name="Ng V."/>
            <person name="Cullen D."/>
            <person name="Martin F."/>
            <person name="Rosso M.-N."/>
            <person name="Henrissat B."/>
            <person name="Hibbett D."/>
            <person name="Martinez A.T."/>
            <person name="Grigoriev I.V."/>
        </authorList>
    </citation>
    <scope>NUCLEOTIDE SEQUENCE</scope>
    <source>
        <strain evidence="1">ATCC 90797</strain>
    </source>
</reference>
<keyword evidence="2" id="KW-1185">Reference proteome</keyword>
<evidence type="ECO:0000313" key="1">
    <source>
        <dbReference type="EMBL" id="KAF9494036.1"/>
    </source>
</evidence>
<name>A0A9P5ZUP9_PLEER</name>